<dbReference type="InterPro" id="IPR000683">
    <property type="entry name" value="Gfo/Idh/MocA-like_OxRdtase_N"/>
</dbReference>
<evidence type="ECO:0000313" key="6">
    <source>
        <dbReference type="Proteomes" id="UP000051048"/>
    </source>
</evidence>
<evidence type="ECO:0000259" key="3">
    <source>
        <dbReference type="Pfam" id="PF01408"/>
    </source>
</evidence>
<accession>A0A0R1TJF7</accession>
<dbReference type="Gene3D" id="3.30.360.10">
    <property type="entry name" value="Dihydrodipicolinate Reductase, domain 2"/>
    <property type="match status" value="1"/>
</dbReference>
<dbReference type="Gene3D" id="3.40.50.720">
    <property type="entry name" value="NAD(P)-binding Rossmann-like Domain"/>
    <property type="match status" value="1"/>
</dbReference>
<evidence type="ECO:0000313" key="5">
    <source>
        <dbReference type="EMBL" id="KRL81487.1"/>
    </source>
</evidence>
<gene>
    <name evidence="5" type="ORF">FC36_GL001690</name>
</gene>
<organism evidence="5 6">
    <name type="scientific">Ligilactobacillus equi DSM 15833 = JCM 10991</name>
    <dbReference type="NCBI Taxonomy" id="1423740"/>
    <lineage>
        <taxon>Bacteria</taxon>
        <taxon>Bacillati</taxon>
        <taxon>Bacillota</taxon>
        <taxon>Bacilli</taxon>
        <taxon>Lactobacillales</taxon>
        <taxon>Lactobacillaceae</taxon>
        <taxon>Ligilactobacillus</taxon>
    </lineage>
</organism>
<dbReference type="EMBL" id="AZFH01000036">
    <property type="protein sequence ID" value="KRL81487.1"/>
    <property type="molecule type" value="Genomic_DNA"/>
</dbReference>
<evidence type="ECO:0000256" key="2">
    <source>
        <dbReference type="ARBA" id="ARBA00023002"/>
    </source>
</evidence>
<dbReference type="GO" id="GO:0016491">
    <property type="term" value="F:oxidoreductase activity"/>
    <property type="evidence" value="ECO:0007669"/>
    <property type="project" value="UniProtKB-KW"/>
</dbReference>
<dbReference type="InterPro" id="IPR050984">
    <property type="entry name" value="Gfo/Idh/MocA_domain"/>
</dbReference>
<dbReference type="InterPro" id="IPR055170">
    <property type="entry name" value="GFO_IDH_MocA-like_dom"/>
</dbReference>
<evidence type="ECO:0000256" key="1">
    <source>
        <dbReference type="ARBA" id="ARBA00010928"/>
    </source>
</evidence>
<reference evidence="5 6" key="1">
    <citation type="journal article" date="2015" name="Genome Announc.">
        <title>Expanding the biotechnology potential of lactobacilli through comparative genomics of 213 strains and associated genera.</title>
        <authorList>
            <person name="Sun Z."/>
            <person name="Harris H.M."/>
            <person name="McCann A."/>
            <person name="Guo C."/>
            <person name="Argimon S."/>
            <person name="Zhang W."/>
            <person name="Yang X."/>
            <person name="Jeffery I.B."/>
            <person name="Cooney J.C."/>
            <person name="Kagawa T.F."/>
            <person name="Liu W."/>
            <person name="Song Y."/>
            <person name="Salvetti E."/>
            <person name="Wrobel A."/>
            <person name="Rasinkangas P."/>
            <person name="Parkhill J."/>
            <person name="Rea M.C."/>
            <person name="O'Sullivan O."/>
            <person name="Ritari J."/>
            <person name="Douillard F.P."/>
            <person name="Paul Ross R."/>
            <person name="Yang R."/>
            <person name="Briner A.E."/>
            <person name="Felis G.E."/>
            <person name="de Vos W.M."/>
            <person name="Barrangou R."/>
            <person name="Klaenhammer T.R."/>
            <person name="Caufield P.W."/>
            <person name="Cui Y."/>
            <person name="Zhang H."/>
            <person name="O'Toole P.W."/>
        </authorList>
    </citation>
    <scope>NUCLEOTIDE SEQUENCE [LARGE SCALE GENOMIC DNA]</scope>
    <source>
        <strain evidence="5 6">DSM 15833</strain>
    </source>
</reference>
<proteinExistence type="inferred from homology"/>
<sequence length="325" mass="35119">MERMKSIRYGILGTGLNAKKAIAVLTTIAGSEVSAIAGREALDAKYLAQKWQIPRAFESYEEVCQSPDVDVVFIPQENRGHYACAKLALENGKHVVMEAPFTRHQVGASELFMLAQNKGLFLMEAQVGLFNPLFAKLKAVLEAGEIGQVKLVELKASASLPKDEQWQKDLAAGGGALNILGSSQINLLTYLLGQEVTAYNGLDYNQVGAADDYSVLNLKAGAVLANVTLSIDFAVANEMKIYGNEGQIIVKDTVFGDNAIIQKTNTKKRLLAKGQENAAQAMFKAINAAILAGQTESEILTGQMTQSALKLIESTYQAWYGDPLN</sequence>
<keyword evidence="2" id="KW-0560">Oxidoreductase</keyword>
<feature type="domain" description="Gfo/Idh/MocA-like oxidoreductase N-terminal" evidence="3">
    <location>
        <begin position="7"/>
        <end position="123"/>
    </location>
</feature>
<protein>
    <submittedName>
        <fullName evidence="5">Trans-1,2-dihydrobenzene-1,2-diol dehydrogenase</fullName>
    </submittedName>
</protein>
<dbReference type="STRING" id="1423740.FC36_GL001690"/>
<evidence type="ECO:0000259" key="4">
    <source>
        <dbReference type="Pfam" id="PF22725"/>
    </source>
</evidence>
<dbReference type="Pfam" id="PF01408">
    <property type="entry name" value="GFO_IDH_MocA"/>
    <property type="match status" value="1"/>
</dbReference>
<comment type="similarity">
    <text evidence="1">Belongs to the Gfo/Idh/MocA family.</text>
</comment>
<dbReference type="AlphaFoldDB" id="A0A0R1TJF7"/>
<dbReference type="SUPFAM" id="SSF55347">
    <property type="entry name" value="Glyceraldehyde-3-phosphate dehydrogenase-like, C-terminal domain"/>
    <property type="match status" value="1"/>
</dbReference>
<dbReference type="Proteomes" id="UP000051048">
    <property type="component" value="Unassembled WGS sequence"/>
</dbReference>
<dbReference type="PANTHER" id="PTHR22604:SF105">
    <property type="entry name" value="TRANS-1,2-DIHYDROBENZENE-1,2-DIOL DEHYDROGENASE"/>
    <property type="match status" value="1"/>
</dbReference>
<dbReference type="PANTHER" id="PTHR22604">
    <property type="entry name" value="OXIDOREDUCTASES"/>
    <property type="match status" value="1"/>
</dbReference>
<feature type="domain" description="GFO/IDH/MocA-like oxidoreductase" evidence="4">
    <location>
        <begin position="134"/>
        <end position="248"/>
    </location>
</feature>
<dbReference type="Pfam" id="PF22725">
    <property type="entry name" value="GFO_IDH_MocA_C3"/>
    <property type="match status" value="1"/>
</dbReference>
<dbReference type="InterPro" id="IPR036291">
    <property type="entry name" value="NAD(P)-bd_dom_sf"/>
</dbReference>
<dbReference type="PATRIC" id="fig|1423740.3.peg.1824"/>
<dbReference type="GO" id="GO:0000166">
    <property type="term" value="F:nucleotide binding"/>
    <property type="evidence" value="ECO:0007669"/>
    <property type="project" value="InterPro"/>
</dbReference>
<name>A0A0R1TJF7_9LACO</name>
<dbReference type="SUPFAM" id="SSF51735">
    <property type="entry name" value="NAD(P)-binding Rossmann-fold domains"/>
    <property type="match status" value="1"/>
</dbReference>
<comment type="caution">
    <text evidence="5">The sequence shown here is derived from an EMBL/GenBank/DDBJ whole genome shotgun (WGS) entry which is preliminary data.</text>
</comment>